<dbReference type="SUPFAM" id="SSF160443">
    <property type="entry name" value="SMR domain-like"/>
    <property type="match status" value="1"/>
</dbReference>
<dbReference type="PANTHER" id="PTHR47417">
    <property type="entry name" value="SMR DOMAIN-CONTAINING PROTEIN YPL199C"/>
    <property type="match status" value="1"/>
</dbReference>
<dbReference type="Proteomes" id="UP000018208">
    <property type="component" value="Unassembled WGS sequence"/>
</dbReference>
<dbReference type="InterPro" id="IPR036063">
    <property type="entry name" value="Smr_dom_sf"/>
</dbReference>
<dbReference type="EMBL" id="KI545953">
    <property type="protein sequence ID" value="EST49280.1"/>
    <property type="molecule type" value="Genomic_DNA"/>
</dbReference>
<dbReference type="EMBL" id="AUWU02000007">
    <property type="protein sequence ID" value="KAH0570530.1"/>
    <property type="molecule type" value="Genomic_DNA"/>
</dbReference>
<proteinExistence type="predicted"/>
<evidence type="ECO:0000313" key="3">
    <source>
        <dbReference type="Proteomes" id="UP000018208"/>
    </source>
</evidence>
<protein>
    <recommendedName>
        <fullName evidence="4">Smr domain-containing protein</fullName>
    </recommendedName>
</protein>
<reference evidence="1 2" key="1">
    <citation type="journal article" date="2014" name="PLoS Genet.">
        <title>The Genome of Spironucleus salmonicida Highlights a Fish Pathogen Adapted to Fluctuating Environments.</title>
        <authorList>
            <person name="Xu F."/>
            <person name="Jerlstrom-Hultqvist J."/>
            <person name="Einarsson E."/>
            <person name="Astvaldsson A."/>
            <person name="Svard S.G."/>
            <person name="Andersson J.O."/>
        </authorList>
    </citation>
    <scope>NUCLEOTIDE SEQUENCE</scope>
    <source>
        <strain evidence="2">ATCC 50377</strain>
    </source>
</reference>
<reference evidence="2" key="2">
    <citation type="submission" date="2020-12" db="EMBL/GenBank/DDBJ databases">
        <title>New Spironucleus salmonicida genome in near-complete chromosomes.</title>
        <authorList>
            <person name="Xu F."/>
            <person name="Kurt Z."/>
            <person name="Jimenez-Gonzalez A."/>
            <person name="Astvaldsson A."/>
            <person name="Andersson J.O."/>
            <person name="Svard S.G."/>
        </authorList>
    </citation>
    <scope>NUCLEOTIDE SEQUENCE</scope>
    <source>
        <strain evidence="2">ATCC 50377</strain>
    </source>
</reference>
<organism evidence="1">
    <name type="scientific">Spironucleus salmonicida</name>
    <dbReference type="NCBI Taxonomy" id="348837"/>
    <lineage>
        <taxon>Eukaryota</taxon>
        <taxon>Metamonada</taxon>
        <taxon>Diplomonadida</taxon>
        <taxon>Hexamitidae</taxon>
        <taxon>Hexamitinae</taxon>
        <taxon>Spironucleus</taxon>
    </lineage>
</organism>
<dbReference type="InterPro" id="IPR053020">
    <property type="entry name" value="Smr_domain_protein"/>
</dbReference>
<keyword evidence="3" id="KW-1185">Reference proteome</keyword>
<evidence type="ECO:0000313" key="1">
    <source>
        <dbReference type="EMBL" id="EST49280.1"/>
    </source>
</evidence>
<sequence length="241" mass="27707">MEQLLQKVQTDLDRQSLIISIQNALQSDDQESQLIDLLGFENIDTLPAIISNRHLFEQMEYEHHVKKDVQYYKLLTQQFAEVMNLPISEATYALQKYDWNINDAISAYAGQGETNFFIEPENQPDVDIISTEYVANCVIIDHDKPIKQFVNREVELDLHGYQVLDAIELFKNKYCELVIRVDDGRGNIKFNVIVGRGLHSDHSPLIKLHIMNLCKRHNIIFSIGAKGGVISIKIKRGMHTI</sequence>
<evidence type="ECO:0000313" key="2">
    <source>
        <dbReference type="EMBL" id="KAH0570530.1"/>
    </source>
</evidence>
<dbReference type="PANTHER" id="PTHR47417:SF1">
    <property type="entry name" value="SMR DOMAIN-CONTAINING PROTEIN YPL199C"/>
    <property type="match status" value="1"/>
</dbReference>
<gene>
    <name evidence="1" type="ORF">SS50377_10501</name>
    <name evidence="2" type="ORF">SS50377_26810</name>
</gene>
<dbReference type="CDD" id="cd14273">
    <property type="entry name" value="UBA_TAP-C_like"/>
    <property type="match status" value="1"/>
</dbReference>
<name>V6LXK3_9EUKA</name>
<dbReference type="VEuPathDB" id="GiardiaDB:SS50377_26810"/>
<accession>V6LXK3</accession>
<dbReference type="AlphaFoldDB" id="V6LXK3"/>
<dbReference type="OrthoDB" id="3231855at2759"/>
<dbReference type="Gene3D" id="3.30.1370.110">
    <property type="match status" value="1"/>
</dbReference>
<evidence type="ECO:0008006" key="4">
    <source>
        <dbReference type="Google" id="ProtNLM"/>
    </source>
</evidence>